<reference evidence="7 8" key="1">
    <citation type="submission" date="2015-09" db="EMBL/GenBank/DDBJ databases">
        <title>Draft genome sequence of Aliiroseovarius crassostreae CV919-312TSm, the causative agent of Roseovarius Oyster Disease (formerly Juvenile Oyster Disease).</title>
        <authorList>
            <person name="Kessner L."/>
            <person name="Spinard E."/>
            <person name="Nelson D."/>
        </authorList>
    </citation>
    <scope>NUCLEOTIDE SEQUENCE [LARGE SCALE GENOMIC DNA]</scope>
    <source>
        <strain evidence="7 8">CV919-312</strain>
    </source>
</reference>
<feature type="transmembrane region" description="Helical" evidence="5">
    <location>
        <begin position="20"/>
        <end position="38"/>
    </location>
</feature>
<dbReference type="InterPro" id="IPR036259">
    <property type="entry name" value="MFS_trans_sf"/>
</dbReference>
<dbReference type="CDD" id="cd17321">
    <property type="entry name" value="MFS_MMR_MDR_like"/>
    <property type="match status" value="1"/>
</dbReference>
<feature type="transmembrane region" description="Helical" evidence="5">
    <location>
        <begin position="330"/>
        <end position="351"/>
    </location>
</feature>
<dbReference type="Gene3D" id="1.20.1720.10">
    <property type="entry name" value="Multidrug resistance protein D"/>
    <property type="match status" value="1"/>
</dbReference>
<feature type="transmembrane region" description="Helical" evidence="5">
    <location>
        <begin position="238"/>
        <end position="260"/>
    </location>
</feature>
<feature type="transmembrane region" description="Helical" evidence="5">
    <location>
        <begin position="75"/>
        <end position="96"/>
    </location>
</feature>
<keyword evidence="8" id="KW-1185">Reference proteome</keyword>
<dbReference type="PRINTS" id="PR01036">
    <property type="entry name" value="TCRTETB"/>
</dbReference>
<dbReference type="SUPFAM" id="SSF103473">
    <property type="entry name" value="MFS general substrate transporter"/>
    <property type="match status" value="1"/>
</dbReference>
<dbReference type="AlphaFoldDB" id="A0A0P7IW61"/>
<evidence type="ECO:0000256" key="1">
    <source>
        <dbReference type="ARBA" id="ARBA00004141"/>
    </source>
</evidence>
<dbReference type="EMBL" id="LKBA01000006">
    <property type="protein sequence ID" value="KPN63590.1"/>
    <property type="molecule type" value="Genomic_DNA"/>
</dbReference>
<dbReference type="InterPro" id="IPR011701">
    <property type="entry name" value="MFS"/>
</dbReference>
<evidence type="ECO:0000256" key="5">
    <source>
        <dbReference type="SAM" id="Phobius"/>
    </source>
</evidence>
<feature type="transmembrane region" description="Helical" evidence="5">
    <location>
        <begin position="302"/>
        <end position="324"/>
    </location>
</feature>
<feature type="transmembrane region" description="Helical" evidence="5">
    <location>
        <begin position="402"/>
        <end position="425"/>
    </location>
</feature>
<dbReference type="Pfam" id="PF07690">
    <property type="entry name" value="MFS_1"/>
    <property type="match status" value="1"/>
</dbReference>
<proteinExistence type="predicted"/>
<keyword evidence="4 5" id="KW-0472">Membrane</keyword>
<comment type="caution">
    <text evidence="7">The sequence shown here is derived from an EMBL/GenBank/DDBJ whole genome shotgun (WGS) entry which is preliminary data.</text>
</comment>
<dbReference type="STRING" id="154981.AKJ29_13225"/>
<feature type="transmembrane region" description="Helical" evidence="5">
    <location>
        <begin position="140"/>
        <end position="158"/>
    </location>
</feature>
<dbReference type="PANTHER" id="PTHR23501">
    <property type="entry name" value="MAJOR FACILITATOR SUPERFAMILY"/>
    <property type="match status" value="1"/>
</dbReference>
<dbReference type="PROSITE" id="PS50850">
    <property type="entry name" value="MFS"/>
    <property type="match status" value="1"/>
</dbReference>
<accession>A0A0P7IW61</accession>
<name>A0A0P7IW61_9RHOB</name>
<evidence type="ECO:0000259" key="6">
    <source>
        <dbReference type="PROSITE" id="PS50850"/>
    </source>
</evidence>
<feature type="transmembrane region" description="Helical" evidence="5">
    <location>
        <begin position="170"/>
        <end position="193"/>
    </location>
</feature>
<evidence type="ECO:0000256" key="2">
    <source>
        <dbReference type="ARBA" id="ARBA00022692"/>
    </source>
</evidence>
<feature type="transmembrane region" description="Helical" evidence="5">
    <location>
        <begin position="108"/>
        <end position="134"/>
    </location>
</feature>
<feature type="transmembrane region" description="Helical" evidence="5">
    <location>
        <begin position="50"/>
        <end position="69"/>
    </location>
</feature>
<evidence type="ECO:0000313" key="7">
    <source>
        <dbReference type="EMBL" id="KPN63590.1"/>
    </source>
</evidence>
<dbReference type="Gene3D" id="1.20.1250.20">
    <property type="entry name" value="MFS general substrate transporter like domains"/>
    <property type="match status" value="1"/>
</dbReference>
<evidence type="ECO:0000313" key="8">
    <source>
        <dbReference type="Proteomes" id="UP000050471"/>
    </source>
</evidence>
<gene>
    <name evidence="7" type="ORF">AKJ29_13225</name>
</gene>
<dbReference type="GO" id="GO:0022857">
    <property type="term" value="F:transmembrane transporter activity"/>
    <property type="evidence" value="ECO:0007669"/>
    <property type="project" value="InterPro"/>
</dbReference>
<feature type="transmembrane region" description="Helical" evidence="5">
    <location>
        <begin position="272"/>
        <end position="290"/>
    </location>
</feature>
<dbReference type="GO" id="GO:0005886">
    <property type="term" value="C:plasma membrane"/>
    <property type="evidence" value="ECO:0007669"/>
    <property type="project" value="TreeGrafter"/>
</dbReference>
<organism evidence="7 8">
    <name type="scientific">Aliiroseovarius crassostreae</name>
    <dbReference type="NCBI Taxonomy" id="154981"/>
    <lineage>
        <taxon>Bacteria</taxon>
        <taxon>Pseudomonadati</taxon>
        <taxon>Pseudomonadota</taxon>
        <taxon>Alphaproteobacteria</taxon>
        <taxon>Rhodobacterales</taxon>
        <taxon>Paracoccaceae</taxon>
        <taxon>Aliiroseovarius</taxon>
    </lineage>
</organism>
<dbReference type="PANTHER" id="PTHR23501:SF5">
    <property type="entry name" value="TRANSPORT PROTEIN"/>
    <property type="match status" value="1"/>
</dbReference>
<keyword evidence="2 5" id="KW-0812">Transmembrane</keyword>
<feature type="transmembrane region" description="Helical" evidence="5">
    <location>
        <begin position="199"/>
        <end position="217"/>
    </location>
</feature>
<comment type="subcellular location">
    <subcellularLocation>
        <location evidence="1">Membrane</location>
        <topology evidence="1">Multi-pass membrane protein</topology>
    </subcellularLocation>
</comment>
<feature type="domain" description="Major facilitator superfamily (MFS) profile" evidence="6">
    <location>
        <begin position="1"/>
        <end position="433"/>
    </location>
</feature>
<keyword evidence="3 5" id="KW-1133">Transmembrane helix</keyword>
<sequence length="443" mass="45898">MVAVTLPELSEYFQGQDLSPTLVVSVYILATTALIIPVGRAGDLFGKRTVLFCSLCLYILGAFLAFEAPTLPMLIAGRFIQGTGAAGMMAMPLAMVRDLVPSGQVGRWMGAIGTMSAIGTAAGPAVGGAIVAAFGWRAVYLMQIPLALAALALCLLFIQNQKPETRRQGIDFPGAGALVLFLMAVTFLVSHMANGLDGATVLLAAIACGAIVAFFLIEKRTTSPIIPLDLLRSGHLQVSLAMNGIVSLVMMGILVVGPFFLTGGLGLTTAQMGLTMSVGPISSALSGIPAGRLTERIGAGRAVLVGALAMVVATAMMAGLPYVFGLGGFILAFMLLAPGYQVFLAALNTSVMERASEQNRGVTSGVLSLSRNFGFILGAGAVSAIFWSFVRADIGTVEGGQQTALAMAGTFAFCCALTLGVAVLASRLHRDRNNIPQYENGHS</sequence>
<protein>
    <recommendedName>
        <fullName evidence="6">Major facilitator superfamily (MFS) profile domain-containing protein</fullName>
    </recommendedName>
</protein>
<dbReference type="Proteomes" id="UP000050471">
    <property type="component" value="Unassembled WGS sequence"/>
</dbReference>
<evidence type="ECO:0000256" key="4">
    <source>
        <dbReference type="ARBA" id="ARBA00023136"/>
    </source>
</evidence>
<feature type="transmembrane region" description="Helical" evidence="5">
    <location>
        <begin position="372"/>
        <end position="390"/>
    </location>
</feature>
<dbReference type="InterPro" id="IPR020846">
    <property type="entry name" value="MFS_dom"/>
</dbReference>
<evidence type="ECO:0000256" key="3">
    <source>
        <dbReference type="ARBA" id="ARBA00022989"/>
    </source>
</evidence>